<organism evidence="2 3">
    <name type="scientific">Coemansia thaxteri</name>
    <dbReference type="NCBI Taxonomy" id="2663907"/>
    <lineage>
        <taxon>Eukaryota</taxon>
        <taxon>Fungi</taxon>
        <taxon>Fungi incertae sedis</taxon>
        <taxon>Zoopagomycota</taxon>
        <taxon>Kickxellomycotina</taxon>
        <taxon>Kickxellomycetes</taxon>
        <taxon>Kickxellales</taxon>
        <taxon>Kickxellaceae</taxon>
        <taxon>Coemansia</taxon>
    </lineage>
</organism>
<dbReference type="GO" id="GO:0005634">
    <property type="term" value="C:nucleus"/>
    <property type="evidence" value="ECO:0007669"/>
    <property type="project" value="InterPro"/>
</dbReference>
<dbReference type="OrthoDB" id="20774at2759"/>
<dbReference type="EMBL" id="JANBQF010001442">
    <property type="protein sequence ID" value="KAJ1997227.1"/>
    <property type="molecule type" value="Genomic_DNA"/>
</dbReference>
<feature type="domain" description="RSE1/DDB1/CPSF1 C-terminal" evidence="1">
    <location>
        <begin position="80"/>
        <end position="263"/>
    </location>
</feature>
<dbReference type="InterPro" id="IPR050358">
    <property type="entry name" value="RSE1/DDB1/CFT1"/>
</dbReference>
<name>A0A9W8B9S7_9FUNG</name>
<comment type="caution">
    <text evidence="2">The sequence shown here is derived from an EMBL/GenBank/DDBJ whole genome shotgun (WGS) entry which is preliminary data.</text>
</comment>
<keyword evidence="3" id="KW-1185">Reference proteome</keyword>
<evidence type="ECO:0000313" key="2">
    <source>
        <dbReference type="EMBL" id="KAJ1997227.1"/>
    </source>
</evidence>
<proteinExistence type="predicted"/>
<dbReference type="PANTHER" id="PTHR10644">
    <property type="entry name" value="DNA REPAIR/RNA PROCESSING CPSF FAMILY"/>
    <property type="match status" value="1"/>
</dbReference>
<gene>
    <name evidence="2" type="ORF">H4R26_005906</name>
</gene>
<dbReference type="GO" id="GO:0003676">
    <property type="term" value="F:nucleic acid binding"/>
    <property type="evidence" value="ECO:0007669"/>
    <property type="project" value="InterPro"/>
</dbReference>
<evidence type="ECO:0000313" key="3">
    <source>
        <dbReference type="Proteomes" id="UP001150907"/>
    </source>
</evidence>
<dbReference type="InterPro" id="IPR015943">
    <property type="entry name" value="WD40/YVTN_repeat-like_dom_sf"/>
</dbReference>
<reference evidence="2" key="1">
    <citation type="submission" date="2022-07" db="EMBL/GenBank/DDBJ databases">
        <title>Phylogenomic reconstructions and comparative analyses of Kickxellomycotina fungi.</title>
        <authorList>
            <person name="Reynolds N.K."/>
            <person name="Stajich J.E."/>
            <person name="Barry K."/>
            <person name="Grigoriev I.V."/>
            <person name="Crous P."/>
            <person name="Smith M.E."/>
        </authorList>
    </citation>
    <scope>NUCLEOTIDE SEQUENCE</scope>
    <source>
        <strain evidence="2">IMI 214461</strain>
    </source>
</reference>
<dbReference type="Proteomes" id="UP001150907">
    <property type="component" value="Unassembled WGS sequence"/>
</dbReference>
<dbReference type="Pfam" id="PF03178">
    <property type="entry name" value="CPSF_A"/>
    <property type="match status" value="1"/>
</dbReference>
<feature type="non-terminal residue" evidence="2">
    <location>
        <position position="299"/>
    </location>
</feature>
<dbReference type="InterPro" id="IPR004871">
    <property type="entry name" value="RSE1/DDB1/CPSF1_C"/>
</dbReference>
<evidence type="ECO:0000259" key="1">
    <source>
        <dbReference type="Pfam" id="PF03178"/>
    </source>
</evidence>
<dbReference type="Gene3D" id="2.130.10.10">
    <property type="entry name" value="YVTN repeat-like/Quinoprotein amine dehydrogenase"/>
    <property type="match status" value="1"/>
</dbReference>
<sequence>MSPLIDTFGVSGPGNARRFVAVDDTLDAIMMLRIDFEPQCCVDELRIGCEPRRMICDPETGMILAAGVLPHSPTSPFPTSSLTVLDPRDGQIHAEVELRLFELVHALEAWYIHGSKSYRYLCVGTGMYPATSDGQGDATTRAKSGRLIIYSLKAAKRKQRTRASTPALLGQPNLNSEYELKYVWESEREGPVSALARLGDKYLVVAASTACLVLKLDVVQKRLIECCELTLRFPITSLHVRGNDIAAGCQREGAHVLRFTPAEDTSGYDALHMLHSVRFGVCTANACFVSDDLVLGVSN</sequence>
<protein>
    <recommendedName>
        <fullName evidence="1">RSE1/DDB1/CPSF1 C-terminal domain-containing protein</fullName>
    </recommendedName>
</protein>
<dbReference type="AlphaFoldDB" id="A0A9W8B9S7"/>
<accession>A0A9W8B9S7</accession>